<dbReference type="InterPro" id="IPR043502">
    <property type="entry name" value="DNA/RNA_pol_sf"/>
</dbReference>
<dbReference type="Pfam" id="PF07727">
    <property type="entry name" value="RVT_2"/>
    <property type="match status" value="1"/>
</dbReference>
<reference evidence="7" key="1">
    <citation type="submission" date="2018-02" db="EMBL/GenBank/DDBJ databases">
        <authorList>
            <person name="Cohen D.B."/>
            <person name="Kent A.D."/>
        </authorList>
    </citation>
    <scope>NUCLEOTIDE SEQUENCE</scope>
</reference>
<dbReference type="InterPro" id="IPR025724">
    <property type="entry name" value="GAG-pre-integrase_dom"/>
</dbReference>
<organism evidence="7">
    <name type="scientific">Fagus sylvatica</name>
    <name type="common">Beechnut</name>
    <dbReference type="NCBI Taxonomy" id="28930"/>
    <lineage>
        <taxon>Eukaryota</taxon>
        <taxon>Viridiplantae</taxon>
        <taxon>Streptophyta</taxon>
        <taxon>Embryophyta</taxon>
        <taxon>Tracheophyta</taxon>
        <taxon>Spermatophyta</taxon>
        <taxon>Magnoliopsida</taxon>
        <taxon>eudicotyledons</taxon>
        <taxon>Gunneridae</taxon>
        <taxon>Pentapetalae</taxon>
        <taxon>rosids</taxon>
        <taxon>fabids</taxon>
        <taxon>Fagales</taxon>
        <taxon>Fagaceae</taxon>
        <taxon>Fagus</taxon>
    </lineage>
</organism>
<dbReference type="Gene3D" id="3.30.420.10">
    <property type="entry name" value="Ribonuclease H-like superfamily/Ribonuclease H"/>
    <property type="match status" value="2"/>
</dbReference>
<dbReference type="InterPro" id="IPR036397">
    <property type="entry name" value="RNaseH_sf"/>
</dbReference>
<dbReference type="InterPro" id="IPR036875">
    <property type="entry name" value="Znf_CCHC_sf"/>
</dbReference>
<dbReference type="Gene3D" id="4.10.60.10">
    <property type="entry name" value="Zinc finger, CCHC-type"/>
    <property type="match status" value="1"/>
</dbReference>
<feature type="compositionally biased region" description="Basic residues" evidence="4">
    <location>
        <begin position="238"/>
        <end position="255"/>
    </location>
</feature>
<feature type="domain" description="Integrase catalytic" evidence="6">
    <location>
        <begin position="479"/>
        <end position="593"/>
    </location>
</feature>
<dbReference type="Pfam" id="PF13976">
    <property type="entry name" value="gag_pre-integrs"/>
    <property type="match status" value="1"/>
</dbReference>
<evidence type="ECO:0000256" key="4">
    <source>
        <dbReference type="SAM" id="MobiDB-lite"/>
    </source>
</evidence>
<dbReference type="GO" id="GO:0015074">
    <property type="term" value="P:DNA integration"/>
    <property type="evidence" value="ECO:0007669"/>
    <property type="project" value="InterPro"/>
</dbReference>
<evidence type="ECO:0000259" key="6">
    <source>
        <dbReference type="PROSITE" id="PS50994"/>
    </source>
</evidence>
<evidence type="ECO:0000259" key="5">
    <source>
        <dbReference type="PROSITE" id="PS50158"/>
    </source>
</evidence>
<dbReference type="PANTHER" id="PTHR42648:SF27">
    <property type="entry name" value="RNA-DIRECTED DNA POLYMERASE"/>
    <property type="match status" value="1"/>
</dbReference>
<dbReference type="SUPFAM" id="SSF53098">
    <property type="entry name" value="Ribonuclease H-like"/>
    <property type="match status" value="1"/>
</dbReference>
<name>A0A2N9FR80_FAGSY</name>
<keyword evidence="3" id="KW-0863">Zinc-finger</keyword>
<dbReference type="InterPro" id="IPR001878">
    <property type="entry name" value="Znf_CCHC"/>
</dbReference>
<dbReference type="GO" id="GO:0016787">
    <property type="term" value="F:hydrolase activity"/>
    <property type="evidence" value="ECO:0007669"/>
    <property type="project" value="UniProtKB-KW"/>
</dbReference>
<dbReference type="Pfam" id="PF00098">
    <property type="entry name" value="zf-CCHC"/>
    <property type="match status" value="1"/>
</dbReference>
<dbReference type="InterPro" id="IPR057670">
    <property type="entry name" value="SH3_retrovirus"/>
</dbReference>
<evidence type="ECO:0000256" key="2">
    <source>
        <dbReference type="ARBA" id="ARBA00022801"/>
    </source>
</evidence>
<evidence type="ECO:0000256" key="1">
    <source>
        <dbReference type="ARBA" id="ARBA00022723"/>
    </source>
</evidence>
<proteinExistence type="predicted"/>
<dbReference type="InterPro" id="IPR001584">
    <property type="entry name" value="Integrase_cat-core"/>
</dbReference>
<dbReference type="GO" id="GO:0008270">
    <property type="term" value="F:zinc ion binding"/>
    <property type="evidence" value="ECO:0007669"/>
    <property type="project" value="UniProtKB-KW"/>
</dbReference>
<keyword evidence="1" id="KW-0479">Metal-binding</keyword>
<protein>
    <recommendedName>
        <fullName evidence="8">CCHC-type domain-containing protein</fullName>
    </recommendedName>
</protein>
<evidence type="ECO:0008006" key="8">
    <source>
        <dbReference type="Google" id="ProtNLM"/>
    </source>
</evidence>
<dbReference type="PROSITE" id="PS50158">
    <property type="entry name" value="ZF_CCHC"/>
    <property type="match status" value="1"/>
</dbReference>
<dbReference type="CDD" id="cd09272">
    <property type="entry name" value="RNase_HI_RT_Ty1"/>
    <property type="match status" value="1"/>
</dbReference>
<evidence type="ECO:0000256" key="3">
    <source>
        <dbReference type="PROSITE-ProRule" id="PRU00047"/>
    </source>
</evidence>
<evidence type="ECO:0000313" key="7">
    <source>
        <dbReference type="EMBL" id="SPC89645.1"/>
    </source>
</evidence>
<dbReference type="GO" id="GO:0003676">
    <property type="term" value="F:nucleic acid binding"/>
    <property type="evidence" value="ECO:0007669"/>
    <property type="project" value="InterPro"/>
</dbReference>
<dbReference type="AlphaFoldDB" id="A0A2N9FR80"/>
<dbReference type="SUPFAM" id="SSF57756">
    <property type="entry name" value="Retrovirus zinc finger-like domains"/>
    <property type="match status" value="1"/>
</dbReference>
<dbReference type="PROSITE" id="PS50994">
    <property type="entry name" value="INTEGRASE"/>
    <property type="match status" value="1"/>
</dbReference>
<dbReference type="Pfam" id="PF14223">
    <property type="entry name" value="Retrotran_gag_2"/>
    <property type="match status" value="1"/>
</dbReference>
<dbReference type="SMART" id="SM00343">
    <property type="entry name" value="ZnF_C2HC"/>
    <property type="match status" value="1"/>
</dbReference>
<feature type="region of interest" description="Disordered" evidence="4">
    <location>
        <begin position="687"/>
        <end position="715"/>
    </location>
</feature>
<dbReference type="EMBL" id="OIVN01001084">
    <property type="protein sequence ID" value="SPC89645.1"/>
    <property type="molecule type" value="Genomic_DNA"/>
</dbReference>
<sequence length="1167" mass="132968">MAQTLLGFPSTNPRIWSVDVGEVLDFVASSLDRHKHEARGKKVGSLIPLQRVMASKTVVADLNRGEKLDGKNYDIWHRKIQYLLDELEVLETLTNSMEKPEQREQCSESQRLGSIPKLAQEGSLCALYHAKFGGTTVTRLRALTLKFDTFRMQRGDSMQEHLRKMSAMVRELKAAGNNLTNEQQIQAMIRSLPDLQSVVWRKDRVLPSLLDMASARHLKAKRKSYEKAPQRGQNGGKPQKRANTTKRPRGKRGGRKQAEQACFNCGVVGHFARDCTEPKKVLFDPSSRTVCYVASSQVLIAYSILDWIVDTKATDHVARDRVGFVEYRRVPAGSRWMRMGNESRVENLLSVNVLLELGFSFGFHGRSVDIFLGSTCFGHAFISDDRLFHLDIDYSAYDSSFALLTQNDHDEMNWHARLGHIGQDRMTRLAREGLLGPLAKVNLPTCEHCLAGKSTRKPFGKGIRATVPLELIHSDVCGPMNVRARHGASYFITFIDDFTRYGHVYLVSHNNFRELCENKGIRRQLTIPGTLQQNGVAERRNRTLLDMVRSMMAQANLPISFWGDALMAVAYILNRVPSKSVPSTPYELWSGKKPDLSNLRPWGCAGYVHNATHKHGKLSPRANKCVFIRYSDESKGYVMLGEHPDGGVTEIVSHDVEFMENDFPSRGDVGQSLELYEMVESWDDTLATNPGDSGREITLSGSDPQLQEDDSQNPQLCRSQRRNVPRRRFGIEGESFISAAQDDTEPRSYDEAMSSPACNEWMTAMKDEMESMRTNQVWELVDLPPRRKSIGNKWVLKIKRKANGSIDKYKARLVAKAMVASLNLELHQMDVKTAFLNEELDEEIFMDQPIGFVVKGQERKVCRLNRSLYGLKQSSRQWYKRFHQEVISNGFLMIEEDHCVYVKRSEGSFIILSLYVDDILLAGNDKEFIKTIKEWLSSTFEMKDMGEASFVLGVKILRDRLRKLLGLSQETYIRKVLEQFHMQDCKPIDTPVGKGDSLRLVSRFQSNPGPAHWKAVKRILRYLRGTADYMLCYQGRDLRLRGYSDADWVGDLDKRKSTSGYTFLLVVQEAVWLRRFLQRLDIVASAMDPVTIYSDSMAALAYAKNPKYHGKTKHIEIKYHYIRDMVAKKEVFLEHISTKNMLADPLTKPIARDPFHSHIKGLGLRRV</sequence>
<feature type="region of interest" description="Disordered" evidence="4">
    <location>
        <begin position="220"/>
        <end position="256"/>
    </location>
</feature>
<dbReference type="InterPro" id="IPR013103">
    <property type="entry name" value="RVT_2"/>
</dbReference>
<accession>A0A2N9FR80</accession>
<gene>
    <name evidence="7" type="ORF">FSB_LOCUS17527</name>
</gene>
<dbReference type="Pfam" id="PF25597">
    <property type="entry name" value="SH3_retrovirus"/>
    <property type="match status" value="1"/>
</dbReference>
<keyword evidence="2" id="KW-0378">Hydrolase</keyword>
<dbReference type="PANTHER" id="PTHR42648">
    <property type="entry name" value="TRANSPOSASE, PUTATIVE-RELATED"/>
    <property type="match status" value="1"/>
</dbReference>
<keyword evidence="3" id="KW-0862">Zinc</keyword>
<dbReference type="InterPro" id="IPR012337">
    <property type="entry name" value="RNaseH-like_sf"/>
</dbReference>
<feature type="domain" description="CCHC-type" evidence="5">
    <location>
        <begin position="262"/>
        <end position="277"/>
    </location>
</feature>
<dbReference type="SUPFAM" id="SSF56672">
    <property type="entry name" value="DNA/RNA polymerases"/>
    <property type="match status" value="1"/>
</dbReference>
<dbReference type="InterPro" id="IPR039537">
    <property type="entry name" value="Retrotran_Ty1/copia-like"/>
</dbReference>